<dbReference type="OrthoDB" id="9799608at2"/>
<dbReference type="Proteomes" id="UP000033411">
    <property type="component" value="Unassembled WGS sequence"/>
</dbReference>
<evidence type="ECO:0000313" key="2">
    <source>
        <dbReference type="Proteomes" id="UP000033411"/>
    </source>
</evidence>
<dbReference type="Gene3D" id="3.30.70.100">
    <property type="match status" value="1"/>
</dbReference>
<comment type="caution">
    <text evidence="1">The sequence shown here is derived from an EMBL/GenBank/DDBJ whole genome shotgun (WGS) entry which is preliminary data.</text>
</comment>
<name>A0A0F5Q275_9HYPH</name>
<dbReference type="InterPro" id="IPR011008">
    <property type="entry name" value="Dimeric_a/b-barrel"/>
</dbReference>
<dbReference type="SUPFAM" id="SSF54909">
    <property type="entry name" value="Dimeric alpha+beta barrel"/>
    <property type="match status" value="1"/>
</dbReference>
<sequence length="108" mass="12363">MVRRFGRVIGLKEKDLEAYKALHAGPGVRDLLTEANMRNFNIFVHRLPDGQLYEFMYVEYVGDDMASDMARLSANPRNAEWLTLCNPMQIPLPGHNGWADMESVFFNA</sequence>
<dbReference type="PANTHER" id="PTHR34389">
    <property type="entry name" value="L-RHAMNOSE MUTAROTASE"/>
    <property type="match status" value="1"/>
</dbReference>
<dbReference type="InterPro" id="IPR008000">
    <property type="entry name" value="Rham/fucose_mutarotase"/>
</dbReference>
<keyword evidence="2" id="KW-1185">Reference proteome</keyword>
<accession>A0A0F5Q275</accession>
<dbReference type="GO" id="GO:0016857">
    <property type="term" value="F:racemase and epimerase activity, acting on carbohydrates and derivatives"/>
    <property type="evidence" value="ECO:0007669"/>
    <property type="project" value="InterPro"/>
</dbReference>
<dbReference type="STRING" id="1293439.WH87_17785"/>
<proteinExistence type="predicted"/>
<dbReference type="PANTHER" id="PTHR34389:SF2">
    <property type="entry name" value="L-RHAMNOSE MUTAROTASE"/>
    <property type="match status" value="1"/>
</dbReference>
<evidence type="ECO:0008006" key="3">
    <source>
        <dbReference type="Google" id="ProtNLM"/>
    </source>
</evidence>
<reference evidence="1 2" key="1">
    <citation type="submission" date="2015-03" db="EMBL/GenBank/DDBJ databases">
        <authorList>
            <person name="Lepp D."/>
            <person name="Hassan Y.I."/>
            <person name="Li X.-Z."/>
            <person name="Zhou T."/>
        </authorList>
    </citation>
    <scope>NUCLEOTIDE SEQUENCE [LARGE SCALE GENOMIC DNA]</scope>
    <source>
        <strain evidence="1 2">E84</strain>
    </source>
</reference>
<dbReference type="RefSeq" id="WP_046139669.1">
    <property type="nucleotide sequence ID" value="NZ_LANJ01000047.1"/>
</dbReference>
<gene>
    <name evidence="1" type="ORF">WH87_17785</name>
</gene>
<dbReference type="Pfam" id="PF05336">
    <property type="entry name" value="rhaM"/>
    <property type="match status" value="1"/>
</dbReference>
<dbReference type="AlphaFoldDB" id="A0A0F5Q275"/>
<organism evidence="1 2">
    <name type="scientific">Devosia epidermidihirudinis</name>
    <dbReference type="NCBI Taxonomy" id="1293439"/>
    <lineage>
        <taxon>Bacteria</taxon>
        <taxon>Pseudomonadati</taxon>
        <taxon>Pseudomonadota</taxon>
        <taxon>Alphaproteobacteria</taxon>
        <taxon>Hyphomicrobiales</taxon>
        <taxon>Devosiaceae</taxon>
        <taxon>Devosia</taxon>
    </lineage>
</organism>
<dbReference type="EMBL" id="LANJ01000047">
    <property type="protein sequence ID" value="KKC35022.1"/>
    <property type="molecule type" value="Genomic_DNA"/>
</dbReference>
<protein>
    <recommendedName>
        <fullName evidence="3">L-rhamnose 1-epimerase</fullName>
    </recommendedName>
</protein>
<dbReference type="PATRIC" id="fig|1293439.3.peg.3628"/>
<evidence type="ECO:0000313" key="1">
    <source>
        <dbReference type="EMBL" id="KKC35022.1"/>
    </source>
</evidence>